<dbReference type="SUPFAM" id="SSF57701">
    <property type="entry name" value="Zn2/Cys6 DNA-binding domain"/>
    <property type="match status" value="1"/>
</dbReference>
<keyword evidence="1" id="KW-0805">Transcription regulation</keyword>
<accession>I7ZKP6</accession>
<evidence type="ECO:0000313" key="6">
    <source>
        <dbReference type="EMBL" id="EIT72504.1"/>
    </source>
</evidence>
<dbReference type="InterPro" id="IPR036864">
    <property type="entry name" value="Zn2-C6_fun-type_DNA-bd_sf"/>
</dbReference>
<evidence type="ECO:0000313" key="7">
    <source>
        <dbReference type="Proteomes" id="UP000002812"/>
    </source>
</evidence>
<evidence type="ECO:0000256" key="5">
    <source>
        <dbReference type="SAM" id="MobiDB-lite"/>
    </source>
</evidence>
<reference evidence="7" key="2">
    <citation type="submission" date="2012-06" db="EMBL/GenBank/DDBJ databases">
        <title>Comparative genomic analyses of Aspergillus oryzae 3.042 and A. oryzae RIB40 for soy-sauce fermentation.</title>
        <authorList>
            <person name="Zhao G."/>
            <person name="Hou L."/>
            <person name="Wang C."/>
            <person name="Cao X."/>
        </authorList>
    </citation>
    <scope>NUCLEOTIDE SEQUENCE [LARGE SCALE GENOMIC DNA]</scope>
    <source>
        <strain evidence="7">3.042</strain>
    </source>
</reference>
<dbReference type="GO" id="GO:0009893">
    <property type="term" value="P:positive regulation of metabolic process"/>
    <property type="evidence" value="ECO:0007669"/>
    <property type="project" value="UniProtKB-ARBA"/>
</dbReference>
<feature type="compositionally biased region" description="Polar residues" evidence="5">
    <location>
        <begin position="1"/>
        <end position="17"/>
    </location>
</feature>
<reference evidence="6 7" key="1">
    <citation type="journal article" date="2012" name="Eukaryot. Cell">
        <title>Draft genome sequence of Aspergillus oryzae strain 3.042.</title>
        <authorList>
            <person name="Zhao G."/>
            <person name="Yao Y."/>
            <person name="Qi W."/>
            <person name="Wang C."/>
            <person name="Hou L."/>
            <person name="Zeng B."/>
            <person name="Cao X."/>
        </authorList>
    </citation>
    <scope>NUCLEOTIDE SEQUENCE [LARGE SCALE GENOMIC DNA]</scope>
    <source>
        <strain evidence="6 7">3.042</strain>
    </source>
</reference>
<evidence type="ECO:0000256" key="1">
    <source>
        <dbReference type="ARBA" id="ARBA00023015"/>
    </source>
</evidence>
<comment type="caution">
    <text evidence="6">The sequence shown here is derived from an EMBL/GenBank/DDBJ whole genome shotgun (WGS) entry which is preliminary data.</text>
</comment>
<evidence type="ECO:0000256" key="4">
    <source>
        <dbReference type="ARBA" id="ARBA00023242"/>
    </source>
</evidence>
<dbReference type="Proteomes" id="UP000002812">
    <property type="component" value="Unassembled WGS sequence"/>
</dbReference>
<sequence>MTNAVSASAGQGEQGPQRSVRCHVAQAASARAPTPTRLSSNAKSNILALVDIGCHIIVYFWAFSTMPNNGPQSGIRKQRKSRGRGLRTNTGCLICKRRHVKCDEIRSPSDFEQISVISACRICTFTWYGVISDLIEGGAPELV</sequence>
<keyword evidence="3" id="KW-0804">Transcription</keyword>
<feature type="region of interest" description="Disordered" evidence="5">
    <location>
        <begin position="1"/>
        <end position="20"/>
    </location>
</feature>
<evidence type="ECO:0000256" key="2">
    <source>
        <dbReference type="ARBA" id="ARBA00023125"/>
    </source>
</evidence>
<dbReference type="GO" id="GO:0008270">
    <property type="term" value="F:zinc ion binding"/>
    <property type="evidence" value="ECO:0007669"/>
    <property type="project" value="InterPro"/>
</dbReference>
<keyword evidence="4" id="KW-0539">Nucleus</keyword>
<dbReference type="CDD" id="cd00067">
    <property type="entry name" value="GAL4"/>
    <property type="match status" value="1"/>
</dbReference>
<evidence type="ECO:0008006" key="8">
    <source>
        <dbReference type="Google" id="ProtNLM"/>
    </source>
</evidence>
<organism evidence="6 7">
    <name type="scientific">Aspergillus oryzae (strain 3.042)</name>
    <name type="common">Yellow koji mold</name>
    <dbReference type="NCBI Taxonomy" id="1160506"/>
    <lineage>
        <taxon>Eukaryota</taxon>
        <taxon>Fungi</taxon>
        <taxon>Dikarya</taxon>
        <taxon>Ascomycota</taxon>
        <taxon>Pezizomycotina</taxon>
        <taxon>Eurotiomycetes</taxon>
        <taxon>Eurotiomycetidae</taxon>
        <taxon>Eurotiales</taxon>
        <taxon>Aspergillaceae</taxon>
        <taxon>Aspergillus</taxon>
        <taxon>Aspergillus subgen. Circumdati</taxon>
    </lineage>
</organism>
<protein>
    <recommendedName>
        <fullName evidence="8">Zn(2)-C6 fungal-type domain-containing protein</fullName>
    </recommendedName>
</protein>
<proteinExistence type="predicted"/>
<name>I7ZKP6_ASPO3</name>
<dbReference type="InterPro" id="IPR001138">
    <property type="entry name" value="Zn2Cys6_DnaBD"/>
</dbReference>
<dbReference type="EMBL" id="AKHY01000215">
    <property type="protein sequence ID" value="EIT72504.1"/>
    <property type="molecule type" value="Genomic_DNA"/>
</dbReference>
<evidence type="ECO:0000256" key="3">
    <source>
        <dbReference type="ARBA" id="ARBA00023163"/>
    </source>
</evidence>
<dbReference type="GO" id="GO:0003677">
    <property type="term" value="F:DNA binding"/>
    <property type="evidence" value="ECO:0007669"/>
    <property type="project" value="UniProtKB-KW"/>
</dbReference>
<gene>
    <name evidence="6" type="ORF">Ao3042_00986</name>
</gene>
<dbReference type="HOGENOM" id="CLU_1805759_0_0_1"/>
<dbReference type="AlphaFoldDB" id="I7ZKP6"/>
<keyword evidence="2" id="KW-0238">DNA-binding</keyword>
<dbReference type="GO" id="GO:0000981">
    <property type="term" value="F:DNA-binding transcription factor activity, RNA polymerase II-specific"/>
    <property type="evidence" value="ECO:0007669"/>
    <property type="project" value="InterPro"/>
</dbReference>